<dbReference type="Gene3D" id="3.30.565.10">
    <property type="entry name" value="Histidine kinase-like ATPase, C-terminal domain"/>
    <property type="match status" value="1"/>
</dbReference>
<evidence type="ECO:0000256" key="8">
    <source>
        <dbReference type="ARBA" id="ARBA00022741"/>
    </source>
</evidence>
<evidence type="ECO:0000256" key="13">
    <source>
        <dbReference type="ARBA" id="ARBA00023136"/>
    </source>
</evidence>
<dbReference type="InterPro" id="IPR003594">
    <property type="entry name" value="HATPase_dom"/>
</dbReference>
<keyword evidence="12" id="KW-0902">Two-component regulatory system</keyword>
<keyword evidence="9 17" id="KW-0418">Kinase</keyword>
<evidence type="ECO:0000256" key="11">
    <source>
        <dbReference type="ARBA" id="ARBA00022989"/>
    </source>
</evidence>
<accession>A0AAE7E4Q3</accession>
<feature type="coiled-coil region" evidence="14">
    <location>
        <begin position="239"/>
        <end position="277"/>
    </location>
</feature>
<dbReference type="InterPro" id="IPR033480">
    <property type="entry name" value="sCache_2"/>
</dbReference>
<keyword evidence="13 15" id="KW-0472">Membrane</keyword>
<sequence length="506" mass="59817">MFSERNIPKLIILTPIITVILVAFFTIYFFVQNQNNYFEEESIRVEKEYIQRQENILKKEVDNIVNYIEYHVNHNTKLTQDELQNEILRYTETIRYGKHGYIWIHDTNYYLKAHPFRPESLNTYDIDLKDAMGSLITKQFIDESIKKTDGVFIEYYWQKPQELHFSKKLGFFRLYKNYNWVVGAGLYIDDIQKSIYENKKLLEERIDKYIRLVVFISSLIILFIGIISFFMSKKITEVFAKYQDNVKKKELLLEDINKNLELKVQRAIEEVQKKDKAMLHQSRLARMGTMLSMIAHQWRQPLSEVAGILMELETATKFKKVDDNMILESVKESNKLIQFMSYTIDDFRNFFKPDKQKVYFYIEDSCYEAISLISASIKNYNITLHRKIRCNCEIYGYKREFAQVLLNLMSNAKDALIQRNIENPRIELEVDYENGYSIVIIRDNAGGVENEYMDLIFEPYFTTKESLKGTGLGLYMSKMIIEKNMGGELSVENTSDGAMFKVKIKA</sequence>
<keyword evidence="5" id="KW-0597">Phosphoprotein</keyword>
<dbReference type="EMBL" id="CP053840">
    <property type="protein sequence ID" value="QKF67659.1"/>
    <property type="molecule type" value="Genomic_DNA"/>
</dbReference>
<evidence type="ECO:0000259" key="16">
    <source>
        <dbReference type="PROSITE" id="PS50109"/>
    </source>
</evidence>
<feature type="transmembrane region" description="Helical" evidence="15">
    <location>
        <begin position="12"/>
        <end position="31"/>
    </location>
</feature>
<evidence type="ECO:0000313" key="18">
    <source>
        <dbReference type="Proteomes" id="UP000503482"/>
    </source>
</evidence>
<feature type="transmembrane region" description="Helical" evidence="15">
    <location>
        <begin position="209"/>
        <end position="231"/>
    </location>
</feature>
<proteinExistence type="predicted"/>
<organism evidence="17 18">
    <name type="scientific">Arcobacter venerupis</name>
    <dbReference type="NCBI Taxonomy" id="1054033"/>
    <lineage>
        <taxon>Bacteria</taxon>
        <taxon>Pseudomonadati</taxon>
        <taxon>Campylobacterota</taxon>
        <taxon>Epsilonproteobacteria</taxon>
        <taxon>Campylobacterales</taxon>
        <taxon>Arcobacteraceae</taxon>
        <taxon>Arcobacter</taxon>
    </lineage>
</organism>
<dbReference type="AlphaFoldDB" id="A0AAE7E4Q3"/>
<evidence type="ECO:0000256" key="2">
    <source>
        <dbReference type="ARBA" id="ARBA00004651"/>
    </source>
</evidence>
<dbReference type="InterPro" id="IPR036097">
    <property type="entry name" value="HisK_dim/P_sf"/>
</dbReference>
<dbReference type="GO" id="GO:0000155">
    <property type="term" value="F:phosphorelay sensor kinase activity"/>
    <property type="evidence" value="ECO:0007669"/>
    <property type="project" value="InterPro"/>
</dbReference>
<dbReference type="PROSITE" id="PS50109">
    <property type="entry name" value="HIS_KIN"/>
    <property type="match status" value="1"/>
</dbReference>
<dbReference type="Pfam" id="PF02518">
    <property type="entry name" value="HATPase_c"/>
    <property type="match status" value="1"/>
</dbReference>
<evidence type="ECO:0000256" key="12">
    <source>
        <dbReference type="ARBA" id="ARBA00023012"/>
    </source>
</evidence>
<keyword evidence="6" id="KW-0808">Transferase</keyword>
<dbReference type="Gene3D" id="3.30.450.20">
    <property type="entry name" value="PAS domain"/>
    <property type="match status" value="1"/>
</dbReference>
<gene>
    <name evidence="17" type="ORF">AVENP_2131</name>
</gene>
<keyword evidence="14" id="KW-0175">Coiled coil</keyword>
<evidence type="ECO:0000256" key="14">
    <source>
        <dbReference type="SAM" id="Coils"/>
    </source>
</evidence>
<evidence type="ECO:0000256" key="5">
    <source>
        <dbReference type="ARBA" id="ARBA00022553"/>
    </source>
</evidence>
<keyword evidence="10" id="KW-0067">ATP-binding</keyword>
<name>A0AAE7E4Q3_9BACT</name>
<evidence type="ECO:0000313" key="17">
    <source>
        <dbReference type="EMBL" id="QKF67659.1"/>
    </source>
</evidence>
<evidence type="ECO:0000256" key="4">
    <source>
        <dbReference type="ARBA" id="ARBA00022475"/>
    </source>
</evidence>
<dbReference type="SMART" id="SM00387">
    <property type="entry name" value="HATPase_c"/>
    <property type="match status" value="1"/>
</dbReference>
<dbReference type="KEGG" id="avp:AVENP_2131"/>
<dbReference type="SMART" id="SM01049">
    <property type="entry name" value="Cache_2"/>
    <property type="match status" value="1"/>
</dbReference>
<dbReference type="Gene3D" id="1.10.287.130">
    <property type="match status" value="1"/>
</dbReference>
<dbReference type="Proteomes" id="UP000503482">
    <property type="component" value="Chromosome"/>
</dbReference>
<dbReference type="RefSeq" id="WP_128359435.1">
    <property type="nucleotide sequence ID" value="NZ_CP053840.1"/>
</dbReference>
<dbReference type="Pfam" id="PF17200">
    <property type="entry name" value="sCache_2"/>
    <property type="match status" value="1"/>
</dbReference>
<protein>
    <recommendedName>
        <fullName evidence="3">histidine kinase</fullName>
        <ecNumber evidence="3">2.7.13.3</ecNumber>
    </recommendedName>
</protein>
<feature type="domain" description="Histidine kinase" evidence="16">
    <location>
        <begin position="293"/>
        <end position="506"/>
    </location>
</feature>
<evidence type="ECO:0000256" key="7">
    <source>
        <dbReference type="ARBA" id="ARBA00022692"/>
    </source>
</evidence>
<comment type="subcellular location">
    <subcellularLocation>
        <location evidence="2">Cell membrane</location>
        <topology evidence="2">Multi-pass membrane protein</topology>
    </subcellularLocation>
</comment>
<evidence type="ECO:0000256" key="1">
    <source>
        <dbReference type="ARBA" id="ARBA00000085"/>
    </source>
</evidence>
<dbReference type="GO" id="GO:0005524">
    <property type="term" value="F:ATP binding"/>
    <property type="evidence" value="ECO:0007669"/>
    <property type="project" value="UniProtKB-KW"/>
</dbReference>
<comment type="catalytic activity">
    <reaction evidence="1">
        <text>ATP + protein L-histidine = ADP + protein N-phospho-L-histidine.</text>
        <dbReference type="EC" id="2.7.13.3"/>
    </reaction>
</comment>
<keyword evidence="7 15" id="KW-0812">Transmembrane</keyword>
<evidence type="ECO:0000256" key="9">
    <source>
        <dbReference type="ARBA" id="ARBA00022777"/>
    </source>
</evidence>
<reference evidence="17 18" key="1">
    <citation type="submission" date="2020-05" db="EMBL/GenBank/DDBJ databases">
        <title>Complete genome sequencing of Campylobacter and Arcobacter type strains.</title>
        <authorList>
            <person name="Miller W.G."/>
            <person name="Yee E."/>
        </authorList>
    </citation>
    <scope>NUCLEOTIDE SEQUENCE [LARGE SCALE GENOMIC DNA]</scope>
    <source>
        <strain evidence="17 18">LMG 26156</strain>
    </source>
</reference>
<dbReference type="PANTHER" id="PTHR43065">
    <property type="entry name" value="SENSOR HISTIDINE KINASE"/>
    <property type="match status" value="1"/>
</dbReference>
<dbReference type="InterPro" id="IPR004358">
    <property type="entry name" value="Sig_transdc_His_kin-like_C"/>
</dbReference>
<dbReference type="PRINTS" id="PR00344">
    <property type="entry name" value="BCTRLSENSOR"/>
</dbReference>
<dbReference type="PANTHER" id="PTHR43065:SF10">
    <property type="entry name" value="PEROXIDE STRESS-ACTIVATED HISTIDINE KINASE MAK3"/>
    <property type="match status" value="1"/>
</dbReference>
<dbReference type="GO" id="GO:0005886">
    <property type="term" value="C:plasma membrane"/>
    <property type="evidence" value="ECO:0007669"/>
    <property type="project" value="UniProtKB-SubCell"/>
</dbReference>
<keyword evidence="8" id="KW-0547">Nucleotide-binding</keyword>
<evidence type="ECO:0000256" key="3">
    <source>
        <dbReference type="ARBA" id="ARBA00012438"/>
    </source>
</evidence>
<dbReference type="InterPro" id="IPR005467">
    <property type="entry name" value="His_kinase_dom"/>
</dbReference>
<keyword evidence="4" id="KW-1003">Cell membrane</keyword>
<evidence type="ECO:0000256" key="6">
    <source>
        <dbReference type="ARBA" id="ARBA00022679"/>
    </source>
</evidence>
<dbReference type="EC" id="2.7.13.3" evidence="3"/>
<keyword evidence="18" id="KW-1185">Reference proteome</keyword>
<evidence type="ECO:0000256" key="10">
    <source>
        <dbReference type="ARBA" id="ARBA00022840"/>
    </source>
</evidence>
<evidence type="ECO:0000256" key="15">
    <source>
        <dbReference type="SAM" id="Phobius"/>
    </source>
</evidence>
<dbReference type="SUPFAM" id="SSF47384">
    <property type="entry name" value="Homodimeric domain of signal transducing histidine kinase"/>
    <property type="match status" value="1"/>
</dbReference>
<dbReference type="SUPFAM" id="SSF55874">
    <property type="entry name" value="ATPase domain of HSP90 chaperone/DNA topoisomerase II/histidine kinase"/>
    <property type="match status" value="1"/>
</dbReference>
<dbReference type="InterPro" id="IPR036890">
    <property type="entry name" value="HATPase_C_sf"/>
</dbReference>
<dbReference type="CDD" id="cd18774">
    <property type="entry name" value="PDC2_HK_sensor"/>
    <property type="match status" value="1"/>
</dbReference>
<keyword evidence="11 15" id="KW-1133">Transmembrane helix</keyword>